<dbReference type="Proteomes" id="UP000288716">
    <property type="component" value="Unassembled WGS sequence"/>
</dbReference>
<dbReference type="Gene3D" id="3.40.50.2300">
    <property type="match status" value="1"/>
</dbReference>
<dbReference type="InterPro" id="IPR028082">
    <property type="entry name" value="Peripla_BP_I"/>
</dbReference>
<dbReference type="STRING" id="299467.A0A443RSI4"/>
<keyword evidence="2" id="KW-1185">Reference proteome</keyword>
<protein>
    <submittedName>
        <fullName evidence="1">Vomeronasal type-2 receptor 116-like protein</fullName>
    </submittedName>
</protein>
<dbReference type="EMBL" id="NCKV01042646">
    <property type="protein sequence ID" value="RWS18266.1"/>
    <property type="molecule type" value="Genomic_DNA"/>
</dbReference>
<dbReference type="SUPFAM" id="SSF53822">
    <property type="entry name" value="Periplasmic binding protein-like I"/>
    <property type="match status" value="1"/>
</dbReference>
<comment type="caution">
    <text evidence="1">The sequence shown here is derived from an EMBL/GenBank/DDBJ whole genome shotgun (WGS) entry which is preliminary data.</text>
</comment>
<accession>A0A443RSI4</accession>
<gene>
    <name evidence="1" type="ORF">B4U80_12534</name>
</gene>
<evidence type="ECO:0000313" key="2">
    <source>
        <dbReference type="Proteomes" id="UP000288716"/>
    </source>
</evidence>
<sequence>MSDGSYNIYNAVYAMAHSLHEMLLQQVDVQPVKNGKGPVLSPWQ</sequence>
<feature type="non-terminal residue" evidence="1">
    <location>
        <position position="44"/>
    </location>
</feature>
<evidence type="ECO:0000313" key="1">
    <source>
        <dbReference type="EMBL" id="RWS18266.1"/>
    </source>
</evidence>
<dbReference type="AlphaFoldDB" id="A0A443RSI4"/>
<dbReference type="VEuPathDB" id="VectorBase:LDEU013774"/>
<reference evidence="1 2" key="1">
    <citation type="journal article" date="2018" name="Gigascience">
        <title>Genomes of trombidid mites reveal novel predicted allergens and laterally-transferred genes associated with secondary metabolism.</title>
        <authorList>
            <person name="Dong X."/>
            <person name="Chaisiri K."/>
            <person name="Xia D."/>
            <person name="Armstrong S.D."/>
            <person name="Fang Y."/>
            <person name="Donnelly M.J."/>
            <person name="Kadowaki T."/>
            <person name="McGarry J.W."/>
            <person name="Darby A.C."/>
            <person name="Makepeace B.L."/>
        </authorList>
    </citation>
    <scope>NUCLEOTIDE SEQUENCE [LARGE SCALE GENOMIC DNA]</scope>
    <source>
        <strain evidence="1">UoL-UT</strain>
    </source>
</reference>
<organism evidence="1 2">
    <name type="scientific">Leptotrombidium deliense</name>
    <dbReference type="NCBI Taxonomy" id="299467"/>
    <lineage>
        <taxon>Eukaryota</taxon>
        <taxon>Metazoa</taxon>
        <taxon>Ecdysozoa</taxon>
        <taxon>Arthropoda</taxon>
        <taxon>Chelicerata</taxon>
        <taxon>Arachnida</taxon>
        <taxon>Acari</taxon>
        <taxon>Acariformes</taxon>
        <taxon>Trombidiformes</taxon>
        <taxon>Prostigmata</taxon>
        <taxon>Anystina</taxon>
        <taxon>Parasitengona</taxon>
        <taxon>Trombiculoidea</taxon>
        <taxon>Trombiculidae</taxon>
        <taxon>Leptotrombidium</taxon>
    </lineage>
</organism>
<name>A0A443RSI4_9ACAR</name>
<dbReference type="OrthoDB" id="5984008at2759"/>
<proteinExistence type="predicted"/>
<keyword evidence="1" id="KW-0675">Receptor</keyword>